<keyword evidence="2" id="KW-1185">Reference proteome</keyword>
<protein>
    <submittedName>
        <fullName evidence="1">TIGR03016 family PEP-CTERM system-associated outer membrane protein</fullName>
    </submittedName>
</protein>
<dbReference type="EMBL" id="CP051152">
    <property type="protein sequence ID" value="QJQ06533.1"/>
    <property type="molecule type" value="Genomic_DNA"/>
</dbReference>
<reference evidence="1 2" key="1">
    <citation type="journal article" date="2019" name="Int. J. Syst. Evol. Microbiol.">
        <title>Undibacterium piscinae sp. nov., isolated from Korean shiner intestine.</title>
        <authorList>
            <person name="Lee S.Y."/>
            <person name="Kang W."/>
            <person name="Kim P.S."/>
            <person name="Kim H.S."/>
            <person name="Sung H."/>
            <person name="Shin N.R."/>
            <person name="Whon T.W."/>
            <person name="Yun J.H."/>
            <person name="Lee J.Y."/>
            <person name="Lee J.Y."/>
            <person name="Jung M.J."/>
            <person name="Jeong Y.S."/>
            <person name="Tak E.J."/>
            <person name="Han J.E."/>
            <person name="Hyun D.W."/>
            <person name="Kang M.S."/>
            <person name="Lee K.E."/>
            <person name="Lee B.H."/>
            <person name="Bae J.W."/>
        </authorList>
    </citation>
    <scope>NUCLEOTIDE SEQUENCE [LARGE SCALE GENOMIC DNA]</scope>
    <source>
        <strain evidence="1 2">S11R28</strain>
    </source>
</reference>
<proteinExistence type="predicted"/>
<evidence type="ECO:0000313" key="1">
    <source>
        <dbReference type="EMBL" id="QJQ06533.1"/>
    </source>
</evidence>
<dbReference type="KEGG" id="upi:EJG51_012535"/>
<sequence>MVAITVNSLSAFCDTKTCNKFVGVSVAAISSLLALHANAAEWKFTPIVNLTESYSDNIKLAPKETAQSAFVSQVSPGLTVAATGQRLKLQASYVIDNSFYSGSDYESKTNHRLNANATAALIEELFFLDGSANISQQNLSPFGTVTDNNINISNNRVQVKTYKVSPYFRHKINNDVTGELRYSRDSVSSDSTLSRDSEGDNLRFSINSGSAFKTLSWGLLYNHQDVHYERQSPLKTNMSTVSLAYALSAMFKLTGTGGYEDNNYRYQGAQAAGYFGTLGFVWTPTERTNITFNSGQRFYGKTHALSINQRARMSIWSLGYSEDVTTTRAQFLVPATISTSNFLNQLWKTSIPDPALRQQTVDSFIRDSALPSSLSQPINTFSNQVFLQKSLQASVALTGIKNTAVLSIFNSSREALSSLDGNGATLPGPAGDVRQSGVNALWNIQLSPRTNLSASAAYTKSNQINSGVKKTILQR</sequence>
<dbReference type="AlphaFoldDB" id="A0A6M4A5V4"/>
<accession>A0A6M4A5V4</accession>
<dbReference type="Proteomes" id="UP000274350">
    <property type="component" value="Chromosome"/>
</dbReference>
<dbReference type="SUPFAM" id="SSF56935">
    <property type="entry name" value="Porins"/>
    <property type="match status" value="1"/>
</dbReference>
<gene>
    <name evidence="1" type="ORF">EJG51_012535</name>
</gene>
<evidence type="ECO:0000313" key="2">
    <source>
        <dbReference type="Proteomes" id="UP000274350"/>
    </source>
</evidence>
<organism evidence="1 2">
    <name type="scientific">Undibacterium piscinae</name>
    <dbReference type="NCBI Taxonomy" id="2495591"/>
    <lineage>
        <taxon>Bacteria</taxon>
        <taxon>Pseudomonadati</taxon>
        <taxon>Pseudomonadota</taxon>
        <taxon>Betaproteobacteria</taxon>
        <taxon>Burkholderiales</taxon>
        <taxon>Oxalobacteraceae</taxon>
        <taxon>Undibacterium</taxon>
    </lineage>
</organism>
<name>A0A6M4A5V4_9BURK</name>
<dbReference type="InterPro" id="IPR017467">
    <property type="entry name" value="CHP03016_PEP-CTERM"/>
</dbReference>
<dbReference type="NCBIfam" id="TIGR03016">
    <property type="entry name" value="pepcterm_hypo_1"/>
    <property type="match status" value="1"/>
</dbReference>